<proteinExistence type="inferred from homology"/>
<keyword evidence="9" id="KW-1185">Reference proteome</keyword>
<dbReference type="EMBL" id="VHHP01000001">
    <property type="protein sequence ID" value="TPR54656.1"/>
    <property type="molecule type" value="Genomic_DNA"/>
</dbReference>
<evidence type="ECO:0000256" key="1">
    <source>
        <dbReference type="ARBA" id="ARBA00004651"/>
    </source>
</evidence>
<sequence length="224" mass="25316">MIMFIALLLSIPLLIFVSLAIFGGGQVFMPVFQWMWQLLAKIFHFTISDDTINQVFAIANATPGVVSTKFGLITGFLVSNGQWWGYLAMLLTYLIFVTPAMLMMYFAMKKVNKFGENNVIKKLLLIMNPVVAGIVIALGIQLLLATMFPYIIFNNGSKQYAGIIAADGNEKVKFFSGWRQYVLYAWVPIGITFSYIAARKKVPLWAIILINLILTFIIFEPWFT</sequence>
<feature type="transmembrane region" description="Helical" evidence="7">
    <location>
        <begin position="83"/>
        <end position="108"/>
    </location>
</feature>
<keyword evidence="6 7" id="KW-0472">Membrane</keyword>
<keyword evidence="4 7" id="KW-0812">Transmembrane</keyword>
<keyword evidence="3" id="KW-1003">Cell membrane</keyword>
<dbReference type="Pfam" id="PF02417">
    <property type="entry name" value="Chromate_transp"/>
    <property type="match status" value="1"/>
</dbReference>
<dbReference type="Proteomes" id="UP000316851">
    <property type="component" value="Unassembled WGS sequence"/>
</dbReference>
<comment type="subcellular location">
    <subcellularLocation>
        <location evidence="1">Cell membrane</location>
        <topology evidence="1">Multi-pass membrane protein</topology>
    </subcellularLocation>
</comment>
<accession>A0ABY2Z2P9</accession>
<evidence type="ECO:0000256" key="4">
    <source>
        <dbReference type="ARBA" id="ARBA00022692"/>
    </source>
</evidence>
<feature type="transmembrane region" description="Helical" evidence="7">
    <location>
        <begin position="181"/>
        <end position="197"/>
    </location>
</feature>
<evidence type="ECO:0000256" key="7">
    <source>
        <dbReference type="SAM" id="Phobius"/>
    </source>
</evidence>
<evidence type="ECO:0000256" key="3">
    <source>
        <dbReference type="ARBA" id="ARBA00022475"/>
    </source>
</evidence>
<evidence type="ECO:0000256" key="5">
    <source>
        <dbReference type="ARBA" id="ARBA00022989"/>
    </source>
</evidence>
<name>A0ABY2Z2P9_9BACT</name>
<evidence type="ECO:0000256" key="6">
    <source>
        <dbReference type="ARBA" id="ARBA00023136"/>
    </source>
</evidence>
<protein>
    <submittedName>
        <fullName evidence="8">Chromate transporter</fullName>
    </submittedName>
</protein>
<dbReference type="InterPro" id="IPR003370">
    <property type="entry name" value="Chromate_transpt"/>
</dbReference>
<evidence type="ECO:0000313" key="8">
    <source>
        <dbReference type="EMBL" id="TPR54656.1"/>
    </source>
</evidence>
<evidence type="ECO:0000256" key="2">
    <source>
        <dbReference type="ARBA" id="ARBA00005262"/>
    </source>
</evidence>
<gene>
    <name evidence="8" type="ORF">FJR74_00065</name>
</gene>
<keyword evidence="5 7" id="KW-1133">Transmembrane helix</keyword>
<comment type="caution">
    <text evidence="8">The sequence shown here is derived from an EMBL/GenBank/DDBJ whole genome shotgun (WGS) entry which is preliminary data.</text>
</comment>
<organism evidence="8 9">
    <name type="scientific">Metamycoplasma neophronis</name>
    <dbReference type="NCBI Taxonomy" id="872983"/>
    <lineage>
        <taxon>Bacteria</taxon>
        <taxon>Bacillati</taxon>
        <taxon>Mycoplasmatota</taxon>
        <taxon>Mycoplasmoidales</taxon>
        <taxon>Metamycoplasmataceae</taxon>
        <taxon>Metamycoplasma</taxon>
    </lineage>
</organism>
<feature type="transmembrane region" description="Helical" evidence="7">
    <location>
        <begin position="129"/>
        <end position="152"/>
    </location>
</feature>
<comment type="similarity">
    <text evidence="2">Belongs to the chromate ion transporter (CHR) (TC 2.A.51) family.</text>
</comment>
<evidence type="ECO:0000313" key="9">
    <source>
        <dbReference type="Proteomes" id="UP000316851"/>
    </source>
</evidence>
<reference evidence="8" key="1">
    <citation type="submission" date="2019-06" db="EMBL/GenBank/DDBJ databases">
        <title>Mycoplasma neophronis type strain whole genome sequence.</title>
        <authorList>
            <person name="Spergser J."/>
        </authorList>
    </citation>
    <scope>NUCLEOTIDE SEQUENCE [LARGE SCALE GENOMIC DNA]</scope>
    <source>
        <strain evidence="8">DSM 24097</strain>
    </source>
</reference>
<feature type="transmembrane region" description="Helical" evidence="7">
    <location>
        <begin position="204"/>
        <end position="223"/>
    </location>
</feature>